<name>Q3TTH7_MOUSE</name>
<reference evidence="2" key="2">
    <citation type="journal article" date="2000" name="Genome Res.">
        <title>Normalization and subtraction of cap-trapper-selected cDNAs to prepare full-length cDNA libraries for rapid discovery of new genes.</title>
        <authorList>
            <person name="Carninci P."/>
            <person name="Shibata Y."/>
            <person name="Hayatsu N."/>
            <person name="Sugahara Y."/>
            <person name="Shibata K."/>
            <person name="Itoh M."/>
            <person name="Konno H."/>
            <person name="Okazaki Y."/>
            <person name="Muramatsu M."/>
            <person name="Hayashizaki Y."/>
        </authorList>
    </citation>
    <scope>NUCLEOTIDE SEQUENCE</scope>
    <source>
        <strain evidence="2">C57BL/6J</strain>
        <tissue evidence="2">Testis</tissue>
    </source>
</reference>
<organism evidence="2">
    <name type="scientific">Mus musculus</name>
    <name type="common">Mouse</name>
    <dbReference type="NCBI Taxonomy" id="10090"/>
    <lineage>
        <taxon>Eukaryota</taxon>
        <taxon>Metazoa</taxon>
        <taxon>Chordata</taxon>
        <taxon>Craniata</taxon>
        <taxon>Vertebrata</taxon>
        <taxon>Euteleostomi</taxon>
        <taxon>Mammalia</taxon>
        <taxon>Eutheria</taxon>
        <taxon>Euarchontoglires</taxon>
        <taxon>Glires</taxon>
        <taxon>Rodentia</taxon>
        <taxon>Myomorpha</taxon>
        <taxon>Muroidea</taxon>
        <taxon>Muridae</taxon>
        <taxon>Murinae</taxon>
        <taxon>Mus</taxon>
        <taxon>Mus</taxon>
    </lineage>
</organism>
<dbReference type="AlphaFoldDB" id="Q3TTH7"/>
<dbReference type="ProteomicsDB" id="340506"/>
<protein>
    <submittedName>
        <fullName evidence="2">Uncharacterized protein</fullName>
    </submittedName>
</protein>
<feature type="chain" id="PRO_5015097452" evidence="1">
    <location>
        <begin position="22"/>
        <end position="73"/>
    </location>
</feature>
<reference evidence="2" key="3">
    <citation type="journal article" date="2000" name="Genome Res.">
        <title>RIKEN integrated sequence analysis (RISA) system--384-format sequencing pipeline with 384 multicapillary sequencer.</title>
        <authorList>
            <person name="Shibata K."/>
            <person name="Itoh M."/>
            <person name="Aizawa K."/>
            <person name="Nagaoka S."/>
            <person name="Sasaki N."/>
            <person name="Carninci P."/>
            <person name="Konno H."/>
            <person name="Akiyama J."/>
            <person name="Nishi K."/>
            <person name="Kitsunai T."/>
            <person name="Tashiro H."/>
            <person name="Itoh M."/>
            <person name="Sumi N."/>
            <person name="Ishii Y."/>
            <person name="Nakamura S."/>
            <person name="Hazama M."/>
            <person name="Nishine T."/>
            <person name="Harada A."/>
            <person name="Yamamoto R."/>
            <person name="Matsumoto H."/>
            <person name="Sakaguchi S."/>
            <person name="Ikegami T."/>
            <person name="Kashiwagi K."/>
            <person name="Fujiwake S."/>
            <person name="Inoue K."/>
            <person name="Togawa Y."/>
            <person name="Izawa M."/>
            <person name="Ohara E."/>
            <person name="Watahiki M."/>
            <person name="Yoneda Y."/>
            <person name="Ishikawa T."/>
            <person name="Ozawa K."/>
            <person name="Tanaka T."/>
            <person name="Matsuura S."/>
            <person name="Kawai J."/>
            <person name="Okazaki Y."/>
            <person name="Muramatsu M."/>
            <person name="Inoue Y."/>
            <person name="Kira A."/>
            <person name="Hayashizaki Y."/>
        </authorList>
    </citation>
    <scope>NUCLEOTIDE SEQUENCE</scope>
    <source>
        <strain evidence="2">C57BL/6J</strain>
        <tissue evidence="2">Testis</tissue>
    </source>
</reference>
<accession>Q3TTH7</accession>
<proteinExistence type="evidence at transcript level"/>
<reference evidence="2" key="1">
    <citation type="journal article" date="1999" name="Methods Enzymol.">
        <title>High-efficiency full-length cDNA cloning.</title>
        <authorList>
            <person name="Carninci P."/>
            <person name="Hayashizaki Y."/>
        </authorList>
    </citation>
    <scope>NUCLEOTIDE SEQUENCE</scope>
    <source>
        <strain evidence="2">C57BL/6J</strain>
        <tissue evidence="2">Testis</tissue>
    </source>
</reference>
<dbReference type="EMBL" id="AK161363">
    <property type="protein sequence ID" value="BAE36348.1"/>
    <property type="molecule type" value="mRNA"/>
</dbReference>
<reference evidence="2" key="5">
    <citation type="journal article" date="2002" name="Nature">
        <title>Analysis of the mouse transcriptome based on functional annotation of 60,770 full-length cDNAs.</title>
        <authorList>
            <consortium name="The FANTOM Consortium and the RIKEN Genome Exploration Research Group Phase I and II Team"/>
        </authorList>
    </citation>
    <scope>NUCLEOTIDE SEQUENCE</scope>
    <source>
        <strain evidence="2">C57BL/6J</strain>
        <tissue evidence="2">Testis</tissue>
    </source>
</reference>
<reference evidence="2" key="7">
    <citation type="journal article" date="2005" name="Science">
        <title>The Transcriptional Landscape of the Mammalian Genome.</title>
        <authorList>
            <consortium name="The FANTOM Consortium"/>
            <consortium name="Riken Genome Exploration Research Group and Genome Science Group (Genome Network Project Core Group)"/>
        </authorList>
    </citation>
    <scope>NUCLEOTIDE SEQUENCE</scope>
    <source>
        <strain evidence="2">C57BL/6J</strain>
        <tissue evidence="2">Testis</tissue>
    </source>
</reference>
<evidence type="ECO:0000256" key="1">
    <source>
        <dbReference type="SAM" id="SignalP"/>
    </source>
</evidence>
<sequence length="73" mass="8358">MLRSGWMRLLPMLCSLLLGRAEAPSPGVPPEQSQPYAVLRRQSLDLSNYLKGNWSQELDRLHTELQIQILNLN</sequence>
<feature type="signal peptide" evidence="1">
    <location>
        <begin position="1"/>
        <end position="21"/>
    </location>
</feature>
<evidence type="ECO:0000313" key="2">
    <source>
        <dbReference type="EMBL" id="BAE36348.1"/>
    </source>
</evidence>
<keyword evidence="1" id="KW-0732">Signal</keyword>
<dbReference type="RNAct" id="Q3TTH7">
    <property type="molecule type" value="protein"/>
</dbReference>
<dbReference type="HOGENOM" id="CLU_2704190_0_0_1"/>
<reference evidence="2" key="6">
    <citation type="submission" date="2004-04" db="EMBL/GenBank/DDBJ databases">
        <authorList>
            <person name="Arakawa T."/>
            <person name="Carninci P."/>
            <person name="Fukuda S."/>
            <person name="Hashizume W."/>
            <person name="Hayashida K."/>
            <person name="Hori F."/>
            <person name="Iida J."/>
            <person name="Imamura K."/>
            <person name="Imotani K."/>
            <person name="Itoh M."/>
            <person name="Kanagawa S."/>
            <person name="Kawai J."/>
            <person name="Kojima M."/>
            <person name="Konno H."/>
            <person name="Murata M."/>
            <person name="Nakamura M."/>
            <person name="Ninomiya N."/>
            <person name="Nishiyori H."/>
            <person name="Nomura K."/>
            <person name="Ohno M."/>
            <person name="Sakazume N."/>
            <person name="Sano H."/>
            <person name="Sasaki D."/>
            <person name="Shibata K."/>
            <person name="Shiraki T."/>
            <person name="Tagami M."/>
            <person name="Tagami Y."/>
            <person name="Waki K."/>
            <person name="Watahiki A."/>
            <person name="Muramatsu M."/>
            <person name="Hayashizaki Y."/>
        </authorList>
    </citation>
    <scope>NUCLEOTIDE SEQUENCE</scope>
    <source>
        <strain evidence="2">C57BL/6J</strain>
        <tissue evidence="2">Testis</tissue>
    </source>
</reference>
<reference evidence="2" key="4">
    <citation type="journal article" date="2001" name="Nature">
        <title>Functional annotation of a full-length mouse cDNA collection.</title>
        <authorList>
            <consortium name="The RIKEN Genome Exploration Research Group Phase II Team and the FANTOM Consortium"/>
        </authorList>
    </citation>
    <scope>NUCLEOTIDE SEQUENCE</scope>
    <source>
        <strain evidence="2">C57BL/6J</strain>
        <tissue evidence="2">Testis</tissue>
    </source>
</reference>
<reference evidence="2" key="8">
    <citation type="journal article" date="2005" name="Science">
        <title>Antisense Transcription in the Mammalian Transcriptome.</title>
        <authorList>
            <consortium name="RIKEN Genome Exploration Research Group and Genome Science Group (Genome Network Project Core Group) and the FANTOM Consortium"/>
        </authorList>
    </citation>
    <scope>NUCLEOTIDE SEQUENCE</scope>
    <source>
        <strain evidence="2">C57BL/6J</strain>
        <tissue evidence="2">Testis</tissue>
    </source>
</reference>
<dbReference type="PhylomeDB" id="Q3TTH7"/>